<evidence type="ECO:0000256" key="6">
    <source>
        <dbReference type="SAM" id="MobiDB-lite"/>
    </source>
</evidence>
<dbReference type="InterPro" id="IPR036416">
    <property type="entry name" value="Pept_tRNA_hydro_sf"/>
</dbReference>
<dbReference type="InterPro" id="IPR018171">
    <property type="entry name" value="Pept_tRNA_hydro_CS"/>
</dbReference>
<protein>
    <recommendedName>
        <fullName evidence="1">peptidyl-tRNA hydrolase</fullName>
        <ecNumber evidence="1">3.1.1.29</ecNumber>
    </recommendedName>
</protein>
<dbReference type="PROSITE" id="PS01196">
    <property type="entry name" value="PEPT_TRNA_HYDROL_2"/>
    <property type="match status" value="1"/>
</dbReference>
<dbReference type="NCBIfam" id="TIGR00447">
    <property type="entry name" value="pth"/>
    <property type="match status" value="1"/>
</dbReference>
<dbReference type="PANTHER" id="PTHR17224:SF1">
    <property type="entry name" value="PEPTIDYL-TRNA HYDROLASE"/>
    <property type="match status" value="1"/>
</dbReference>
<organism evidence="7 8">
    <name type="scientific">Lecanosticta acicola</name>
    <dbReference type="NCBI Taxonomy" id="111012"/>
    <lineage>
        <taxon>Eukaryota</taxon>
        <taxon>Fungi</taxon>
        <taxon>Dikarya</taxon>
        <taxon>Ascomycota</taxon>
        <taxon>Pezizomycotina</taxon>
        <taxon>Dothideomycetes</taxon>
        <taxon>Dothideomycetidae</taxon>
        <taxon>Mycosphaerellales</taxon>
        <taxon>Mycosphaerellaceae</taxon>
        <taxon>Lecanosticta</taxon>
    </lineage>
</organism>
<dbReference type="PANTHER" id="PTHR17224">
    <property type="entry name" value="PEPTIDYL-TRNA HYDROLASE"/>
    <property type="match status" value="1"/>
</dbReference>
<evidence type="ECO:0000313" key="7">
    <source>
        <dbReference type="EMBL" id="CAK4033023.1"/>
    </source>
</evidence>
<feature type="region of interest" description="Disordered" evidence="6">
    <location>
        <begin position="1"/>
        <end position="48"/>
    </location>
</feature>
<dbReference type="GO" id="GO:0004045">
    <property type="term" value="F:peptidyl-tRNA hydrolase activity"/>
    <property type="evidence" value="ECO:0007669"/>
    <property type="project" value="UniProtKB-EC"/>
</dbReference>
<feature type="compositionally biased region" description="Basic residues" evidence="6">
    <location>
        <begin position="36"/>
        <end position="48"/>
    </location>
</feature>
<evidence type="ECO:0000256" key="5">
    <source>
        <dbReference type="ARBA" id="ARBA00038063"/>
    </source>
</evidence>
<evidence type="ECO:0000256" key="1">
    <source>
        <dbReference type="ARBA" id="ARBA00013260"/>
    </source>
</evidence>
<evidence type="ECO:0000256" key="2">
    <source>
        <dbReference type="ARBA" id="ARBA00022555"/>
    </source>
</evidence>
<dbReference type="Pfam" id="PF01195">
    <property type="entry name" value="Pept_tRNA_hydro"/>
    <property type="match status" value="1"/>
</dbReference>
<gene>
    <name evidence="7" type="ORF">LECACI_7A008181</name>
</gene>
<proteinExistence type="inferred from homology"/>
<keyword evidence="8" id="KW-1185">Reference proteome</keyword>
<dbReference type="AlphaFoldDB" id="A0AAI9EE60"/>
<sequence length="254" mass="27723">MDAQTTADEEPEVEATSLSLPSRQRRRSSASITKTSNKRQQRREKKKKHVAVEKIAEAASAIPQPMRPFPLLVCSIGNPGAQYANTLHSAGHTVLNRLAERLGYPGFRKEKSWGNGLLSTNGSAAPAWTLWQSTSYMNESGKGVVSAYQRFLQQQSQDGGRMVVVYDELESPLGKVTLRDGSGSPRGHNGLKSIKAHIGGRPFWRIGVGIGRPVSRESDDVARYVLKKMDANDKRAIEGSVDEILGKLKGLAEG</sequence>
<dbReference type="SUPFAM" id="SSF53178">
    <property type="entry name" value="Peptidyl-tRNA hydrolase-like"/>
    <property type="match status" value="1"/>
</dbReference>
<evidence type="ECO:0000313" key="8">
    <source>
        <dbReference type="Proteomes" id="UP001296104"/>
    </source>
</evidence>
<comment type="similarity">
    <text evidence="5">Belongs to the PTH family.</text>
</comment>
<evidence type="ECO:0000256" key="3">
    <source>
        <dbReference type="ARBA" id="ARBA00022801"/>
    </source>
</evidence>
<keyword evidence="2" id="KW-0820">tRNA-binding</keyword>
<name>A0AAI9EE60_9PEZI</name>
<keyword evidence="3 7" id="KW-0378">Hydrolase</keyword>
<dbReference type="EC" id="3.1.1.29" evidence="1"/>
<keyword evidence="4" id="KW-0694">RNA-binding</keyword>
<dbReference type="CDD" id="cd00462">
    <property type="entry name" value="PTH"/>
    <property type="match status" value="1"/>
</dbReference>
<dbReference type="EMBL" id="CAVMBE010000076">
    <property type="protein sequence ID" value="CAK4033023.1"/>
    <property type="molecule type" value="Genomic_DNA"/>
</dbReference>
<evidence type="ECO:0000256" key="4">
    <source>
        <dbReference type="ARBA" id="ARBA00022884"/>
    </source>
</evidence>
<dbReference type="Gene3D" id="3.40.50.1470">
    <property type="entry name" value="Peptidyl-tRNA hydrolase"/>
    <property type="match status" value="1"/>
</dbReference>
<dbReference type="GO" id="GO:0000049">
    <property type="term" value="F:tRNA binding"/>
    <property type="evidence" value="ECO:0007669"/>
    <property type="project" value="UniProtKB-KW"/>
</dbReference>
<comment type="caution">
    <text evidence="7">The sequence shown here is derived from an EMBL/GenBank/DDBJ whole genome shotgun (WGS) entry which is preliminary data.</text>
</comment>
<accession>A0AAI9EE60</accession>
<reference evidence="7" key="1">
    <citation type="submission" date="2023-11" db="EMBL/GenBank/DDBJ databases">
        <authorList>
            <person name="Alioto T."/>
            <person name="Alioto T."/>
            <person name="Gomez Garrido J."/>
        </authorList>
    </citation>
    <scope>NUCLEOTIDE SEQUENCE</scope>
</reference>
<dbReference type="InterPro" id="IPR001328">
    <property type="entry name" value="Pept_tRNA_hydro"/>
</dbReference>
<dbReference type="Proteomes" id="UP001296104">
    <property type="component" value="Unassembled WGS sequence"/>
</dbReference>